<sequence length="152" mass="17727">MKHNPTHLLLLVDVGFPYVNPTYIINSQSLKNMVSLRIYVSISLPQHKRIRIMKLRVRKNIRASRTGVNRSSKYIIIHQKKGETPGMNRILSPTMAKHYFVKAFLNFLARDIKKNPSNIEPLTEEIYHRASMLTEGMETDLDEELPEDFMFV</sequence>
<organism evidence="1 2">
    <name type="scientific">Sphaerospermopsis reniformis</name>
    <dbReference type="NCBI Taxonomy" id="531300"/>
    <lineage>
        <taxon>Bacteria</taxon>
        <taxon>Bacillati</taxon>
        <taxon>Cyanobacteriota</taxon>
        <taxon>Cyanophyceae</taxon>
        <taxon>Nostocales</taxon>
        <taxon>Aphanizomenonaceae</taxon>
        <taxon>Sphaerospermopsis</taxon>
    </lineage>
</organism>
<dbReference type="Pfam" id="PF15937">
    <property type="entry name" value="PrlF_antitoxin"/>
    <property type="match status" value="1"/>
</dbReference>
<name>A0A480A1T4_9CYAN</name>
<dbReference type="GO" id="GO:0097351">
    <property type="term" value="F:toxin sequestering activity"/>
    <property type="evidence" value="ECO:0007669"/>
    <property type="project" value="InterPro"/>
</dbReference>
<protein>
    <submittedName>
        <fullName evidence="1">Uncharacterized protein</fullName>
    </submittedName>
</protein>
<dbReference type="Proteomes" id="UP000300142">
    <property type="component" value="Unassembled WGS sequence"/>
</dbReference>
<dbReference type="EMBL" id="BJCE01000143">
    <property type="protein sequence ID" value="GCL38452.1"/>
    <property type="molecule type" value="Genomic_DNA"/>
</dbReference>
<accession>A0A480A1T4</accession>
<dbReference type="AlphaFoldDB" id="A0A480A1T4"/>
<evidence type="ECO:0000313" key="2">
    <source>
        <dbReference type="Proteomes" id="UP000300142"/>
    </source>
</evidence>
<dbReference type="GO" id="GO:0001558">
    <property type="term" value="P:regulation of cell growth"/>
    <property type="evidence" value="ECO:0007669"/>
    <property type="project" value="InterPro"/>
</dbReference>
<keyword evidence="2" id="KW-1185">Reference proteome</keyword>
<proteinExistence type="predicted"/>
<comment type="caution">
    <text evidence="1">The sequence shown here is derived from an EMBL/GenBank/DDBJ whole genome shotgun (WGS) entry which is preliminary data.</text>
</comment>
<dbReference type="InterPro" id="IPR031848">
    <property type="entry name" value="PrlF_antitoxin"/>
</dbReference>
<gene>
    <name evidence="1" type="ORF">SR1949_35670</name>
</gene>
<evidence type="ECO:0000313" key="1">
    <source>
        <dbReference type="EMBL" id="GCL38452.1"/>
    </source>
</evidence>
<dbReference type="GO" id="GO:0003700">
    <property type="term" value="F:DNA-binding transcription factor activity"/>
    <property type="evidence" value="ECO:0007669"/>
    <property type="project" value="InterPro"/>
</dbReference>
<reference evidence="2" key="1">
    <citation type="submission" date="2019-02" db="EMBL/GenBank/DDBJ databases">
        <title>Draft genome sequence of Sphaerospermopsis reniformis NIES-1949.</title>
        <authorList>
            <person name="Yamaguchi H."/>
            <person name="Suzuki S."/>
            <person name="Kawachi M."/>
        </authorList>
    </citation>
    <scope>NUCLEOTIDE SEQUENCE [LARGE SCALE GENOMIC DNA]</scope>
    <source>
        <strain evidence="2">NIES-1949</strain>
    </source>
</reference>